<name>A0A2N5X505_9GAMM</name>
<reference evidence="1 2" key="1">
    <citation type="submission" date="2018-01" db="EMBL/GenBank/DDBJ databases">
        <title>The draft genome sequence of Halioglobus lutimaris HF004.</title>
        <authorList>
            <person name="Du Z.-J."/>
            <person name="Shi M.-J."/>
        </authorList>
    </citation>
    <scope>NUCLEOTIDE SEQUENCE [LARGE SCALE GENOMIC DNA]</scope>
    <source>
        <strain evidence="1 2">HF004</strain>
    </source>
</reference>
<keyword evidence="2" id="KW-1185">Reference proteome</keyword>
<evidence type="ECO:0008006" key="3">
    <source>
        <dbReference type="Google" id="ProtNLM"/>
    </source>
</evidence>
<sequence length="347" mass="37030">MFRQFFGPVAVSVSLALFTPQAKTEDLWSLYEPACNANGIDPDPCICILDEVVEAHGEQAARYVGLDMSMRYDEAGAILEVIGEDRAFAASSMFDVARNKDCTAGRIARLQGTYSNSGSNRASGSASASGAAAVSTGSGSEFKTVEVMTAGVPVFDLRAHGDNVICDVSVQFGKDVKPAGDTGNIRNYVGFYRIVDANGGIDENGDGIADVRPGDTDYATQVQIRAEKTRLYVSKHAGQEQYLGEIQLAGGALYAPYLRFEGAGARTSGVLSGLSFTTEDRQKTEAFLRHGMNSPQNLYFVFEAANVGGANHFVSLGDDQLGFEQSPGAGVSPRDYDDAIFDFTFGF</sequence>
<gene>
    <name evidence="1" type="ORF">C0039_05995</name>
</gene>
<accession>A0A2N5X505</accession>
<proteinExistence type="predicted"/>
<organism evidence="1 2">
    <name type="scientific">Pseudohalioglobus lutimaris</name>
    <dbReference type="NCBI Taxonomy" id="1737061"/>
    <lineage>
        <taxon>Bacteria</taxon>
        <taxon>Pseudomonadati</taxon>
        <taxon>Pseudomonadota</taxon>
        <taxon>Gammaproteobacteria</taxon>
        <taxon>Cellvibrionales</taxon>
        <taxon>Halieaceae</taxon>
        <taxon>Pseudohalioglobus</taxon>
    </lineage>
</organism>
<evidence type="ECO:0000313" key="2">
    <source>
        <dbReference type="Proteomes" id="UP000235005"/>
    </source>
</evidence>
<comment type="caution">
    <text evidence="1">The sequence shown here is derived from an EMBL/GenBank/DDBJ whole genome shotgun (WGS) entry which is preliminary data.</text>
</comment>
<dbReference type="AlphaFoldDB" id="A0A2N5X505"/>
<evidence type="ECO:0000313" key="1">
    <source>
        <dbReference type="EMBL" id="PLW69561.1"/>
    </source>
</evidence>
<protein>
    <recommendedName>
        <fullName evidence="3">DUF4114 domain-containing protein</fullName>
    </recommendedName>
</protein>
<dbReference type="EMBL" id="PKUS01000005">
    <property type="protein sequence ID" value="PLW69561.1"/>
    <property type="molecule type" value="Genomic_DNA"/>
</dbReference>
<dbReference type="Proteomes" id="UP000235005">
    <property type="component" value="Unassembled WGS sequence"/>
</dbReference>